<dbReference type="Proteomes" id="UP000009328">
    <property type="component" value="Unassembled WGS sequence"/>
</dbReference>
<sequence length="1747" mass="195247">MSLASQLSNIAAANSTVAFDRKKRQKLHSVSLIYTSKVAATQDYEIIYSNAYEALEELITVDKRFAFFKNSLFSETSVSVDRNVQTAEQNKDLDNAVNAYLSLISPRWNLAPAIHATEWLVRRFQIHVHNAENLLLSTINYYQSPVFKRILDITKLPPLFSGLNGFKNNERSPTNTSMIKIFTDLDLLNLYSKYLQDIASKNILYTNQLLFFTCTAINVIAVYSKDTKKIDELIPLLLEVSAKFLSTANSDAHVSSHTILAVLSAAVPLSPEIIYAATETILAKIPKKVENSALICITKLFQSLNTARYENIPVRIYRLLIKLVVSDEERFNDILTDKSIRSEKLVTVLVKTILAYEFDNRIQLVLSILKKVQLPEYELSFIIKDSINAIDNVEQDKSDITELIEFYIKNNKELFLKSLEDLKLNNDMLEAKLQTSLSLESSDDTEETVTKEVVQIDDQQQKKQLIETFSSKQTDTVSFLASGLNASFNEYLALYIKSLQLKAVEEFKSSFKSQDGYLTFLVRAGVSQSAPGFAKVNALTTLKSLIVKLDEKSNLLTLVPSLLAALYDTRRSVRILASDILKTISKRKASDNFYQADTIYGSDSKDLQLISPKDGTALLNSILESHFIESSGVTNVLSNAKKHAQLFLVFLANQANIVSIPSVKLTLIRVIKASIPSIKGASLSQIFQSLLENYVSNRDTWYLNSQVNKADFKEFESEIVGIVAPKEKHQFAIQFLINALNSSYEQLGELAAARVITIFDSLKYEYKLKLSKAIVDSLATEGDNSYDTVATLQSLPLTSEIIVELLKDSQINKPQEDPGVPKRRRRSSASTRQALNNGELAKIAEHHLQKITVVLETLDKSLGSLKPTSQLLSSLFNLLADLETLGGDAGLPVLYTQETLAVTMVKIIRYLKTENAQLESNSVRTDIVVATIRSSPSPQVQNRLLLVVAELAALAPEIVLHSVMPIFTFMGAHTVRQDDEFSVHVVEQTVVHVIPALANASNDKKSDEIEFLLTSFASAFAHIPRHRRVRIFTTLASTLGSELSLHIILFLIGAQYSNASLKNRSAEAKSLIEFAASLLKQFTAVEQLSSLNSFIEIWKNIPLEQVTRDSPNSDVYYKSPIFNSTVVSANTEELISLKANMLKFIDSSISGGDEVTVPQLQLKLATIIYDESKAETESSAITRSFGSLVKSLLQLIGDSYKGEIGVQLLKFLSDVLALLSIRRFVESITNLLSDSSIDVTVLQSLTLLSLEKFDLESSENEEALEAARSLIEVWFDIIKSNKELAQVSLDGLSSLTQKFGPQLGDELLIETLKLSVSESGLLSTDGETIVSSLSVITNIVSALGIKSIAFFPKIVPPSLKIFNQSLEIEDEESRGTLQLSVLLLLASYVKRIPAFVTTNLQDILRAVYKADGVSEQVRGSIVQVIAQNMEHTALMKVLSNIWNETSKLDATSIGLYLNTLESTVDVIEKKTATSQAPKFFGLLIRLFEFRSESEFDNNAIHRIEAFFHGIANKYVLKLNDKTFRPSFALLVRWAFDGEGVTNTNITEVERLTSFFRFFNKLQESLRSIVTTYFTYFFESTIKVLNRYVSSELDDINLRRIILNALTSSFKFDQDEYWQAQARFDLASETLLSQLKNIEDSIGKYLVKAIGALGQNASSDEHNKQLNQLFISHMKADCKPREKLWAIRSLKAVYQKVGDQWLTLLPQLVPIIAELLEDDDEDVELEVRTGLVKVIEDVLGEPLDRYLG</sequence>
<evidence type="ECO:0000256" key="6">
    <source>
        <dbReference type="ARBA" id="ARBA00023242"/>
    </source>
</evidence>
<dbReference type="InParanoid" id="K0KU35"/>
<dbReference type="SMART" id="SM01036">
    <property type="entry name" value="BP28CT"/>
    <property type="match status" value="1"/>
</dbReference>
<dbReference type="PANTHER" id="PTHR13457">
    <property type="entry name" value="BAP28"/>
    <property type="match status" value="1"/>
</dbReference>
<proteinExistence type="inferred from homology"/>
<dbReference type="Gene3D" id="1.25.10.10">
    <property type="entry name" value="Leucine-rich Repeat Variant"/>
    <property type="match status" value="1"/>
</dbReference>
<evidence type="ECO:0000313" key="14">
    <source>
        <dbReference type="Proteomes" id="UP000009328"/>
    </source>
</evidence>
<feature type="repeat" description="HEAT" evidence="8">
    <location>
        <begin position="558"/>
        <end position="595"/>
    </location>
</feature>
<evidence type="ECO:0000256" key="8">
    <source>
        <dbReference type="PROSITE-ProRule" id="PRU00103"/>
    </source>
</evidence>
<accession>K0KU35</accession>
<dbReference type="eggNOG" id="KOG1837">
    <property type="taxonomic scope" value="Eukaryota"/>
</dbReference>
<comment type="caution">
    <text evidence="13">The sequence shown here is derived from an EMBL/GenBank/DDBJ whole genome shotgun (WGS) entry which is preliminary data.</text>
</comment>
<dbReference type="InterPro" id="IPR040191">
    <property type="entry name" value="UTP10"/>
</dbReference>
<dbReference type="Pfam" id="PF23243">
    <property type="entry name" value="HEAT_HEATR1"/>
    <property type="match status" value="1"/>
</dbReference>
<comment type="similarity">
    <text evidence="2 9">Belongs to the HEATR1/UTP10 family.</text>
</comment>
<dbReference type="GO" id="GO:0030515">
    <property type="term" value="F:snoRNA binding"/>
    <property type="evidence" value="ECO:0007669"/>
    <property type="project" value="TreeGrafter"/>
</dbReference>
<name>K0KU35_WICCF</name>
<organism evidence="13 14">
    <name type="scientific">Wickerhamomyces ciferrii (strain ATCC 14091 / BCRC 22168 / CBS 111 / JCM 3599 / NBRC 0793 / NRRL Y-1031 F-60-10)</name>
    <name type="common">Yeast</name>
    <name type="synonym">Pichia ciferrii</name>
    <dbReference type="NCBI Taxonomy" id="1206466"/>
    <lineage>
        <taxon>Eukaryota</taxon>
        <taxon>Fungi</taxon>
        <taxon>Dikarya</taxon>
        <taxon>Ascomycota</taxon>
        <taxon>Saccharomycotina</taxon>
        <taxon>Saccharomycetes</taxon>
        <taxon>Phaffomycetales</taxon>
        <taxon>Wickerhamomycetaceae</taxon>
        <taxon>Wickerhamomyces</taxon>
    </lineage>
</organism>
<dbReference type="FunCoup" id="K0KU35">
    <property type="interactions" value="1188"/>
</dbReference>
<evidence type="ECO:0000256" key="9">
    <source>
        <dbReference type="RuleBase" id="RU367065"/>
    </source>
</evidence>
<dbReference type="InterPro" id="IPR012954">
    <property type="entry name" value="BP28_C_dom"/>
</dbReference>
<dbReference type="PROSITE" id="PS50077">
    <property type="entry name" value="HEAT_REPEAT"/>
    <property type="match status" value="2"/>
</dbReference>
<evidence type="ECO:0000259" key="12">
    <source>
        <dbReference type="SMART" id="SM01036"/>
    </source>
</evidence>
<evidence type="ECO:0000256" key="10">
    <source>
        <dbReference type="SAM" id="Coils"/>
    </source>
</evidence>
<dbReference type="GO" id="GO:0032040">
    <property type="term" value="C:small-subunit processome"/>
    <property type="evidence" value="ECO:0007669"/>
    <property type="project" value="TreeGrafter"/>
</dbReference>
<evidence type="ECO:0000256" key="2">
    <source>
        <dbReference type="ARBA" id="ARBA00010559"/>
    </source>
</evidence>
<reference evidence="13 14" key="1">
    <citation type="journal article" date="2012" name="Eukaryot. Cell">
        <title>Draft genome sequence of Wickerhamomyces ciferrii NRRL Y-1031 F-60-10.</title>
        <authorList>
            <person name="Schneider J."/>
            <person name="Andrea H."/>
            <person name="Blom J."/>
            <person name="Jaenicke S."/>
            <person name="Ruckert C."/>
            <person name="Schorsch C."/>
            <person name="Szczepanowski R."/>
            <person name="Farwick M."/>
            <person name="Goesmann A."/>
            <person name="Puhler A."/>
            <person name="Schaffer S."/>
            <person name="Tauch A."/>
            <person name="Kohler T."/>
            <person name="Brinkrolf K."/>
        </authorList>
    </citation>
    <scope>NUCLEOTIDE SEQUENCE [LARGE SCALE GENOMIC DNA]</scope>
    <source>
        <strain evidence="14">ATCC 14091 / BCRC 22168 / CBS 111 / JCM 3599 / NBRC 0793 / NRRL Y-1031 F-60-10</strain>
    </source>
</reference>
<keyword evidence="10" id="KW-0175">Coiled coil</keyword>
<gene>
    <name evidence="13" type="ORF">BN7_5124</name>
</gene>
<evidence type="ECO:0000313" key="13">
    <source>
        <dbReference type="EMBL" id="CCH45542.1"/>
    </source>
</evidence>
<dbReference type="PANTHER" id="PTHR13457:SF1">
    <property type="entry name" value="HEAT REPEAT-CONTAINING PROTEIN 1"/>
    <property type="match status" value="1"/>
</dbReference>
<keyword evidence="6 9" id="KW-0539">Nucleus</keyword>
<dbReference type="GO" id="GO:0000462">
    <property type="term" value="P:maturation of SSU-rRNA from tricistronic rRNA transcript (SSU-rRNA, 5.8S rRNA, LSU-rRNA)"/>
    <property type="evidence" value="ECO:0007669"/>
    <property type="project" value="TreeGrafter"/>
</dbReference>
<keyword evidence="4 9" id="KW-0690">Ribosome biogenesis</keyword>
<evidence type="ECO:0000256" key="5">
    <source>
        <dbReference type="ARBA" id="ARBA00022552"/>
    </source>
</evidence>
<dbReference type="InterPro" id="IPR011989">
    <property type="entry name" value="ARM-like"/>
</dbReference>
<dbReference type="HOGENOM" id="CLU_001128_3_1_1"/>
<dbReference type="InterPro" id="IPR016024">
    <property type="entry name" value="ARM-type_fold"/>
</dbReference>
<comment type="subunit">
    <text evidence="9">Component of the ribosomal small subunit (SSU) processome.</text>
</comment>
<dbReference type="InterPro" id="IPR021133">
    <property type="entry name" value="HEAT_type_2"/>
</dbReference>
<evidence type="ECO:0000256" key="1">
    <source>
        <dbReference type="ARBA" id="ARBA00004604"/>
    </source>
</evidence>
<feature type="region of interest" description="Disordered" evidence="11">
    <location>
        <begin position="812"/>
        <end position="831"/>
    </location>
</feature>
<dbReference type="Pfam" id="PF12397">
    <property type="entry name" value="U3snoRNP10"/>
    <property type="match status" value="1"/>
</dbReference>
<dbReference type="Pfam" id="PF08146">
    <property type="entry name" value="BP28CT"/>
    <property type="match status" value="1"/>
</dbReference>
<evidence type="ECO:0000256" key="11">
    <source>
        <dbReference type="SAM" id="MobiDB-lite"/>
    </source>
</evidence>
<dbReference type="GO" id="GO:0045943">
    <property type="term" value="P:positive regulation of transcription by RNA polymerase I"/>
    <property type="evidence" value="ECO:0007669"/>
    <property type="project" value="TreeGrafter"/>
</dbReference>
<keyword evidence="7 9" id="KW-0687">Ribonucleoprotein</keyword>
<dbReference type="EMBL" id="CAIF01000200">
    <property type="protein sequence ID" value="CCH45542.1"/>
    <property type="molecule type" value="Genomic_DNA"/>
</dbReference>
<dbReference type="InterPro" id="IPR056473">
    <property type="entry name" value="HEAT_Utp10/HEAT1"/>
</dbReference>
<feature type="coiled-coil region" evidence="10">
    <location>
        <begin position="412"/>
        <end position="439"/>
    </location>
</feature>
<dbReference type="STRING" id="1206466.K0KU35"/>
<protein>
    <recommendedName>
        <fullName evidence="3 9">U3 small nucleolar RNA-associated protein 10</fullName>
    </recommendedName>
</protein>
<evidence type="ECO:0000256" key="7">
    <source>
        <dbReference type="ARBA" id="ARBA00023274"/>
    </source>
</evidence>
<dbReference type="InterPro" id="IPR022125">
    <property type="entry name" value="U3snoRNP10_N"/>
</dbReference>
<feature type="domain" description="BP28 C-terminal" evidence="12">
    <location>
        <begin position="1469"/>
        <end position="1616"/>
    </location>
</feature>
<feature type="repeat" description="HEAT" evidence="8">
    <location>
        <begin position="1707"/>
        <end position="1745"/>
    </location>
</feature>
<keyword evidence="5 9" id="KW-0698">rRNA processing</keyword>
<keyword evidence="14" id="KW-1185">Reference proteome</keyword>
<evidence type="ECO:0000256" key="4">
    <source>
        <dbReference type="ARBA" id="ARBA00022517"/>
    </source>
</evidence>
<dbReference type="GO" id="GO:0034455">
    <property type="term" value="C:t-UTP complex"/>
    <property type="evidence" value="ECO:0007669"/>
    <property type="project" value="TreeGrafter"/>
</dbReference>
<dbReference type="GO" id="GO:0030686">
    <property type="term" value="C:90S preribosome"/>
    <property type="evidence" value="ECO:0007669"/>
    <property type="project" value="TreeGrafter"/>
</dbReference>
<comment type="subcellular location">
    <subcellularLocation>
        <location evidence="1 9">Nucleus</location>
        <location evidence="1 9">Nucleolus</location>
    </subcellularLocation>
</comment>
<comment type="function">
    <text evidence="9">Involved in nucleolar processing of pre-18S ribosomal RNA.</text>
</comment>
<dbReference type="SUPFAM" id="SSF48371">
    <property type="entry name" value="ARM repeat"/>
    <property type="match status" value="1"/>
</dbReference>
<evidence type="ECO:0000256" key="3">
    <source>
        <dbReference type="ARBA" id="ARBA00015399"/>
    </source>
</evidence>